<feature type="domain" description="Gfo/Idh/MocA-like oxidoreductase N-terminal" evidence="6">
    <location>
        <begin position="42"/>
        <end position="135"/>
    </location>
</feature>
<feature type="domain" description="GFO/IDH/MocA-like oxidoreductase" evidence="7">
    <location>
        <begin position="147"/>
        <end position="289"/>
    </location>
</feature>
<evidence type="ECO:0000256" key="3">
    <source>
        <dbReference type="ARBA" id="ARBA00038984"/>
    </source>
</evidence>
<dbReference type="SUPFAM" id="SSF55347">
    <property type="entry name" value="Glyceraldehyde-3-phosphate dehydrogenase-like, C-terminal domain"/>
    <property type="match status" value="1"/>
</dbReference>
<evidence type="ECO:0000256" key="2">
    <source>
        <dbReference type="ARBA" id="ARBA00023002"/>
    </source>
</evidence>
<evidence type="ECO:0000259" key="6">
    <source>
        <dbReference type="Pfam" id="PF01408"/>
    </source>
</evidence>
<evidence type="ECO:0000313" key="8">
    <source>
        <dbReference type="EMBL" id="KAE8423567.1"/>
    </source>
</evidence>
<name>A0ABQ6X2M0_9EURO</name>
<dbReference type="Gene3D" id="3.40.50.720">
    <property type="entry name" value="NAD(P)-binding Rossmann-like Domain"/>
    <property type="match status" value="1"/>
</dbReference>
<evidence type="ECO:0000256" key="5">
    <source>
        <dbReference type="ARBA" id="ARBA00049233"/>
    </source>
</evidence>
<dbReference type="SUPFAM" id="SSF51735">
    <property type="entry name" value="NAD(P)-binding Rossmann-fold domains"/>
    <property type="match status" value="1"/>
</dbReference>
<keyword evidence="9" id="KW-1185">Reference proteome</keyword>
<dbReference type="InterPro" id="IPR000683">
    <property type="entry name" value="Gfo/Idh/MocA-like_OxRdtase_N"/>
</dbReference>
<evidence type="ECO:0000313" key="9">
    <source>
        <dbReference type="Proteomes" id="UP000325395"/>
    </source>
</evidence>
<dbReference type="Pfam" id="PF22725">
    <property type="entry name" value="GFO_IDH_MocA_C3"/>
    <property type="match status" value="1"/>
</dbReference>
<keyword evidence="2" id="KW-0560">Oxidoreductase</keyword>
<dbReference type="EC" id="1.1.1.179" evidence="3"/>
<dbReference type="PANTHER" id="PTHR22604">
    <property type="entry name" value="OXIDOREDUCTASES"/>
    <property type="match status" value="1"/>
</dbReference>
<comment type="catalytic activity">
    <reaction evidence="5">
        <text>D-xylose + NADP(+) = D-xylono-1,5-lactone + NADPH + H(+)</text>
        <dbReference type="Rhea" id="RHEA:22000"/>
        <dbReference type="ChEBI" id="CHEBI:15378"/>
        <dbReference type="ChEBI" id="CHEBI:15867"/>
        <dbReference type="ChEBI" id="CHEBI:53455"/>
        <dbReference type="ChEBI" id="CHEBI:57783"/>
        <dbReference type="ChEBI" id="CHEBI:58349"/>
        <dbReference type="EC" id="1.1.1.179"/>
    </reaction>
</comment>
<dbReference type="InterPro" id="IPR050984">
    <property type="entry name" value="Gfo/Idh/MocA_domain"/>
</dbReference>
<accession>A0ABQ6X2M0</accession>
<proteinExistence type="inferred from homology"/>
<dbReference type="EMBL" id="ML735688">
    <property type="protein sequence ID" value="KAE8423567.1"/>
    <property type="molecule type" value="Genomic_DNA"/>
</dbReference>
<dbReference type="Proteomes" id="UP000325395">
    <property type="component" value="Unassembled WGS sequence"/>
</dbReference>
<dbReference type="Pfam" id="PF01408">
    <property type="entry name" value="GFO_IDH_MocA"/>
    <property type="match status" value="1"/>
</dbReference>
<reference evidence="8 9" key="1">
    <citation type="submission" date="2019-04" db="EMBL/GenBank/DDBJ databases">
        <authorList>
            <consortium name="DOE Joint Genome Institute"/>
            <person name="Mondo S."/>
            <person name="Kjaerbolling I."/>
            <person name="Vesth T."/>
            <person name="Frisvad J.C."/>
            <person name="Nybo J.L."/>
            <person name="Theobald S."/>
            <person name="Kildgaard S."/>
            <person name="Isbrandt T."/>
            <person name="Kuo A."/>
            <person name="Sato A."/>
            <person name="Lyhne E.K."/>
            <person name="Kogle M.E."/>
            <person name="Wiebenga A."/>
            <person name="Kun R.S."/>
            <person name="Lubbers R.J."/>
            <person name="Makela M.R."/>
            <person name="Barry K."/>
            <person name="Chovatia M."/>
            <person name="Clum A."/>
            <person name="Daum C."/>
            <person name="Haridas S."/>
            <person name="He G."/>
            <person name="LaButti K."/>
            <person name="Lipzen A."/>
            <person name="Riley R."/>
            <person name="Salamov A."/>
            <person name="Simmons B.A."/>
            <person name="Magnuson J.K."/>
            <person name="Henrissat B."/>
            <person name="Mortensen U.H."/>
            <person name="Larsen T.O."/>
            <person name="Devries R.P."/>
            <person name="Grigoriev I.V."/>
            <person name="Machida M."/>
            <person name="Baker S.E."/>
            <person name="Andersen M.R."/>
            <person name="Cantor M.N."/>
            <person name="Hua S.X."/>
        </authorList>
    </citation>
    <scope>NUCLEOTIDE SEQUENCE [LARGE SCALE GENOMIC DNA]</scope>
    <source>
        <strain evidence="8 9">CBS 117616</strain>
    </source>
</reference>
<comment type="similarity">
    <text evidence="1">Belongs to the Gfo/Idh/MocA family.</text>
</comment>
<dbReference type="PANTHER" id="PTHR22604:SF115">
    <property type="entry name" value="DIHYDRODIOL DEHYDROGENASE, PUTATIVE (AFU_ORTHOLOGUE AFUA_1G07520)-RELATED"/>
    <property type="match status" value="1"/>
</dbReference>
<evidence type="ECO:0000259" key="7">
    <source>
        <dbReference type="Pfam" id="PF22725"/>
    </source>
</evidence>
<dbReference type="Gene3D" id="3.30.360.10">
    <property type="entry name" value="Dihydrodipicolinate Reductase, domain 2"/>
    <property type="match status" value="1"/>
</dbReference>
<evidence type="ECO:0000256" key="4">
    <source>
        <dbReference type="ARBA" id="ARBA00042988"/>
    </source>
</evidence>
<dbReference type="InterPro" id="IPR036291">
    <property type="entry name" value="NAD(P)-bd_dom_sf"/>
</dbReference>
<protein>
    <recommendedName>
        <fullName evidence="3">D-xylose 1-dehydrogenase (NADP(+), D-xylono-1,5-lactone-forming)</fullName>
        <ecNumber evidence="3">1.1.1.179</ecNumber>
    </recommendedName>
    <alternativeName>
        <fullName evidence="4">D-xylose-NADP dehydrogenase</fullName>
    </alternativeName>
</protein>
<evidence type="ECO:0000256" key="1">
    <source>
        <dbReference type="ARBA" id="ARBA00010928"/>
    </source>
</evidence>
<dbReference type="InterPro" id="IPR055170">
    <property type="entry name" value="GFO_IDH_MocA-like_dom"/>
</dbReference>
<gene>
    <name evidence="8" type="ORF">BDV36DRAFT_290247</name>
</gene>
<sequence length="399" mass="43861">MSNPQTCRWGILATGGIAKAFSKDLLVNPLTRGVTDVRHIITAAASSSGASRATRFLQEVGAPSNAKAYGTYAELVLDDNIDIIYVATPHSHHYQNVMLCLEAGQNVLCEKAFTVNAAQARQLVDKAHAKNLFLMEAVWIRYFPLSRYLKDTISSGRIGSVQRVIADLSVPISPETADSDSLSRIEDPQTAGGALLELGIYPINWCFQAIYNLLPPDVRQPPRVNAIIKKYPSGVDETTTILLTFPRPVALGGDAHGIATCSITPGSRWRETRTSEPSVRILGTKGEIELYHPAFRPTRTRLMTEDGEVLEKSWPQPGPGARSGWYNWYGAECQPEGEARGLAWQADEAARALSTGQKESSQQNLEESVVIMEVMDQVRQQGGLMYPEKLEFTAYPLEL</sequence>
<organism evidence="8 9">
    <name type="scientific">Aspergillus pseudocaelatus</name>
    <dbReference type="NCBI Taxonomy" id="1825620"/>
    <lineage>
        <taxon>Eukaryota</taxon>
        <taxon>Fungi</taxon>
        <taxon>Dikarya</taxon>
        <taxon>Ascomycota</taxon>
        <taxon>Pezizomycotina</taxon>
        <taxon>Eurotiomycetes</taxon>
        <taxon>Eurotiomycetidae</taxon>
        <taxon>Eurotiales</taxon>
        <taxon>Aspergillaceae</taxon>
        <taxon>Aspergillus</taxon>
        <taxon>Aspergillus subgen. Circumdati</taxon>
    </lineage>
</organism>